<dbReference type="AlphaFoldDB" id="A0A9P8IDX2"/>
<evidence type="ECO:0000313" key="2">
    <source>
        <dbReference type="Proteomes" id="UP000750711"/>
    </source>
</evidence>
<comment type="caution">
    <text evidence="1">The sequence shown here is derived from an EMBL/GenBank/DDBJ whole genome shotgun (WGS) entry which is preliminary data.</text>
</comment>
<name>A0A9P8IDX2_9PEZI</name>
<dbReference type="EMBL" id="JAGHQM010001641">
    <property type="protein sequence ID" value="KAH0553024.1"/>
    <property type="molecule type" value="Genomic_DNA"/>
</dbReference>
<reference evidence="1" key="1">
    <citation type="submission" date="2021-03" db="EMBL/GenBank/DDBJ databases">
        <title>Comparative genomics and phylogenomic investigation of the class Geoglossomycetes provide insights into ecological specialization and systematics.</title>
        <authorList>
            <person name="Melie T."/>
            <person name="Pirro S."/>
            <person name="Miller A.N."/>
            <person name="Quandt A."/>
        </authorList>
    </citation>
    <scope>NUCLEOTIDE SEQUENCE</scope>
    <source>
        <strain evidence="1">CAQ_001_2017</strain>
    </source>
</reference>
<gene>
    <name evidence="1" type="ORF">GP486_006780</name>
</gene>
<accession>A0A9P8IDX2</accession>
<organism evidence="1 2">
    <name type="scientific">Trichoglossum hirsutum</name>
    <dbReference type="NCBI Taxonomy" id="265104"/>
    <lineage>
        <taxon>Eukaryota</taxon>
        <taxon>Fungi</taxon>
        <taxon>Dikarya</taxon>
        <taxon>Ascomycota</taxon>
        <taxon>Pezizomycotina</taxon>
        <taxon>Geoglossomycetes</taxon>
        <taxon>Geoglossales</taxon>
        <taxon>Geoglossaceae</taxon>
        <taxon>Trichoglossum</taxon>
    </lineage>
</organism>
<evidence type="ECO:0000313" key="1">
    <source>
        <dbReference type="EMBL" id="KAH0553024.1"/>
    </source>
</evidence>
<proteinExistence type="predicted"/>
<dbReference type="Proteomes" id="UP000750711">
    <property type="component" value="Unassembled WGS sequence"/>
</dbReference>
<keyword evidence="2" id="KW-1185">Reference proteome</keyword>
<sequence length="155" mass="17988">MSDYNSLIERVSSTRKKYLMDDVRGGQTQVTWPEDGEIMSFRGQLITMEGYRRMVKQVLSETQTRLRDETHSAIICQWTYQLAIKDSMAFKINGFWFGLLPDNHLEANASHLLYRMARVRWDGERQTMPARSFVGVVPKDDEEDTTLVLLNPPRG</sequence>
<protein>
    <submittedName>
        <fullName evidence="1">Uncharacterized protein</fullName>
    </submittedName>
</protein>